<dbReference type="STRING" id="1498499.EP47_12890"/>
<evidence type="ECO:0000313" key="1">
    <source>
        <dbReference type="EMBL" id="KGP63017.1"/>
    </source>
</evidence>
<evidence type="ECO:0000313" key="2">
    <source>
        <dbReference type="Proteomes" id="UP000054422"/>
    </source>
</evidence>
<protein>
    <submittedName>
        <fullName evidence="1">Coiled-coil protein</fullName>
    </submittedName>
</protein>
<reference evidence="1 2" key="1">
    <citation type="submission" date="2014-05" db="EMBL/GenBank/DDBJ databases">
        <authorList>
            <person name="Rizzardi K."/>
            <person name="Winiecka-Krusnell J."/>
            <person name="Ramliden M."/>
            <person name="Alm E."/>
            <person name="Andersson S."/>
            <person name="Byfors S."/>
        </authorList>
    </citation>
    <scope>NUCLEOTIDE SEQUENCE [LARGE SCALE GENOMIC DNA]</scope>
    <source>
        <strain evidence="1 2">LEGN</strain>
    </source>
</reference>
<organism evidence="1 2">
    <name type="scientific">Legionella norrlandica</name>
    <dbReference type="NCBI Taxonomy" id="1498499"/>
    <lineage>
        <taxon>Bacteria</taxon>
        <taxon>Pseudomonadati</taxon>
        <taxon>Pseudomonadota</taxon>
        <taxon>Gammaproteobacteria</taxon>
        <taxon>Legionellales</taxon>
        <taxon>Legionellaceae</taxon>
        <taxon>Legionella</taxon>
    </lineage>
</organism>
<dbReference type="OrthoDB" id="5649075at2"/>
<dbReference type="InterPro" id="IPR010890">
    <property type="entry name" value="PriC"/>
</dbReference>
<accession>A0A0A2SQI6</accession>
<keyword evidence="2" id="KW-1185">Reference proteome</keyword>
<gene>
    <name evidence="1" type="ORF">EP47_12890</name>
</gene>
<dbReference type="RefSeq" id="WP_035890126.1">
    <property type="nucleotide sequence ID" value="NZ_JNCF01000029.1"/>
</dbReference>
<dbReference type="AlphaFoldDB" id="A0A0A2SQI6"/>
<name>A0A0A2SQI6_9GAMM</name>
<comment type="caution">
    <text evidence="1">The sequence shown here is derived from an EMBL/GenBank/DDBJ whole genome shotgun (WGS) entry which is preliminary data.</text>
</comment>
<sequence>MSYIEELLAKLITRLPELEWKISGLSSSLSIHNLPKGLFSSGIELTGSACVKEIKDDIQALQKHKDELSAYFLAERIQQKINVLVILCQIDKKNNKPEKKASFDLTMLSTRQQWIKSLEEDIHTLECQHQSMTKAFKQMKSHSHPSTILHLQAELGEVEKRLTIAKETLNRAIS</sequence>
<dbReference type="Proteomes" id="UP000054422">
    <property type="component" value="Unassembled WGS sequence"/>
</dbReference>
<proteinExistence type="predicted"/>
<dbReference type="EMBL" id="JNCF01000029">
    <property type="protein sequence ID" value="KGP63017.1"/>
    <property type="molecule type" value="Genomic_DNA"/>
</dbReference>
<dbReference type="Pfam" id="PF07445">
    <property type="entry name" value="PriC"/>
    <property type="match status" value="1"/>
</dbReference>